<feature type="region of interest" description="Disordered" evidence="1">
    <location>
        <begin position="1"/>
        <end position="25"/>
    </location>
</feature>
<organism evidence="3 4">
    <name type="scientific">Halogeometricum luteum</name>
    <dbReference type="NCBI Taxonomy" id="2950537"/>
    <lineage>
        <taxon>Archaea</taxon>
        <taxon>Methanobacteriati</taxon>
        <taxon>Methanobacteriota</taxon>
        <taxon>Stenosarchaea group</taxon>
        <taxon>Halobacteria</taxon>
        <taxon>Halobacteriales</taxon>
        <taxon>Haloferacaceae</taxon>
        <taxon>Halogeometricum</taxon>
    </lineage>
</organism>
<feature type="compositionally biased region" description="Polar residues" evidence="1">
    <location>
        <begin position="107"/>
        <end position="117"/>
    </location>
</feature>
<accession>A0ABU2G2D7</accession>
<dbReference type="RefSeq" id="WP_310928779.1">
    <property type="nucleotide sequence ID" value="NZ_JAMQOQ010000003.1"/>
</dbReference>
<dbReference type="EMBL" id="JAMQOQ010000003">
    <property type="protein sequence ID" value="MDS0294932.1"/>
    <property type="molecule type" value="Genomic_DNA"/>
</dbReference>
<dbReference type="PANTHER" id="PTHR42831:SF1">
    <property type="entry name" value="FE-S PROTEIN MATURATION AUXILIARY FACTOR YITW"/>
    <property type="match status" value="1"/>
</dbReference>
<feature type="region of interest" description="Disordered" evidence="1">
    <location>
        <begin position="105"/>
        <end position="147"/>
    </location>
</feature>
<name>A0ABU2G2D7_9EURY</name>
<evidence type="ECO:0000259" key="2">
    <source>
        <dbReference type="Pfam" id="PF01883"/>
    </source>
</evidence>
<protein>
    <submittedName>
        <fullName evidence="3">Iron-sulfur cluster assembly protein</fullName>
    </submittedName>
</protein>
<gene>
    <name evidence="3" type="ORF">NDI79_12200</name>
</gene>
<feature type="domain" description="MIP18 family-like" evidence="2">
    <location>
        <begin position="29"/>
        <end position="104"/>
    </location>
</feature>
<dbReference type="PANTHER" id="PTHR42831">
    <property type="entry name" value="FE-S PROTEIN MATURATION AUXILIARY FACTOR YITW"/>
    <property type="match status" value="1"/>
</dbReference>
<dbReference type="InterPro" id="IPR052339">
    <property type="entry name" value="Fe-S_Maturation_MIP18"/>
</dbReference>
<feature type="compositionally biased region" description="Basic and acidic residues" evidence="1">
    <location>
        <begin position="118"/>
        <end position="134"/>
    </location>
</feature>
<evidence type="ECO:0000256" key="1">
    <source>
        <dbReference type="SAM" id="MobiDB-lite"/>
    </source>
</evidence>
<dbReference type="InterPro" id="IPR034904">
    <property type="entry name" value="FSCA_dom_sf"/>
</dbReference>
<keyword evidence="4" id="KW-1185">Reference proteome</keyword>
<sequence length="147" mass="16751">MSAHTDPYARTEEATHVTPSTEFDDERKTKVKAQLDEVLDPCSCMSDHPISILDLGLVESIAVDGRDVEVTLLLTSQRCTYFLDINDEVRERVESLDEVDSCEVHQDTSGQIWTNDRMSTEEREARRQRFHDQMDAAGVTPYAERSD</sequence>
<reference evidence="3 4" key="1">
    <citation type="submission" date="2022-06" db="EMBL/GenBank/DDBJ databases">
        <title>Halogeometricum sp. a new haloarchaeum isolate from saline soil.</title>
        <authorList>
            <person name="Strakova D."/>
            <person name="Galisteo C."/>
            <person name="Sanchez-Porro C."/>
            <person name="Ventosa A."/>
        </authorList>
    </citation>
    <scope>NUCLEOTIDE SEQUENCE [LARGE SCALE GENOMIC DNA]</scope>
    <source>
        <strain evidence="4">S3BR25-2</strain>
    </source>
</reference>
<dbReference type="SUPFAM" id="SSF117916">
    <property type="entry name" value="Fe-S cluster assembly (FSCA) domain-like"/>
    <property type="match status" value="1"/>
</dbReference>
<dbReference type="InterPro" id="IPR002744">
    <property type="entry name" value="MIP18-like"/>
</dbReference>
<evidence type="ECO:0000313" key="4">
    <source>
        <dbReference type="Proteomes" id="UP001254813"/>
    </source>
</evidence>
<proteinExistence type="predicted"/>
<dbReference type="Proteomes" id="UP001254813">
    <property type="component" value="Unassembled WGS sequence"/>
</dbReference>
<evidence type="ECO:0000313" key="3">
    <source>
        <dbReference type="EMBL" id="MDS0294932.1"/>
    </source>
</evidence>
<dbReference type="Pfam" id="PF01883">
    <property type="entry name" value="FeS_assembly_P"/>
    <property type="match status" value="1"/>
</dbReference>
<dbReference type="Gene3D" id="3.30.300.130">
    <property type="entry name" value="Fe-S cluster assembly (FSCA)"/>
    <property type="match status" value="1"/>
</dbReference>
<comment type="caution">
    <text evidence="3">The sequence shown here is derived from an EMBL/GenBank/DDBJ whole genome shotgun (WGS) entry which is preliminary data.</text>
</comment>